<proteinExistence type="evidence at transcript level"/>
<evidence type="ECO:0000256" key="1">
    <source>
        <dbReference type="ARBA" id="ARBA00004123"/>
    </source>
</evidence>
<dbReference type="Gene3D" id="2.40.330.10">
    <property type="entry name" value="DNA-binding pseudobarrel domain"/>
    <property type="match status" value="1"/>
</dbReference>
<dbReference type="SUPFAM" id="SSF101936">
    <property type="entry name" value="DNA-binding pseudobarrel domain"/>
    <property type="match status" value="1"/>
</dbReference>
<dbReference type="AlphaFoldDB" id="I3SEP5"/>
<evidence type="ECO:0000313" key="6">
    <source>
        <dbReference type="EMBL" id="AFK38737.1"/>
    </source>
</evidence>
<dbReference type="GO" id="GO:0005634">
    <property type="term" value="C:nucleus"/>
    <property type="evidence" value="ECO:0007669"/>
    <property type="project" value="UniProtKB-SubCell"/>
</dbReference>
<dbReference type="EMBL" id="BT138942">
    <property type="protein sequence ID" value="AFK38737.1"/>
    <property type="molecule type" value="mRNA"/>
</dbReference>
<reference evidence="6" key="1">
    <citation type="submission" date="2012-05" db="EMBL/GenBank/DDBJ databases">
        <authorList>
            <person name="Krishnakumar V."/>
            <person name="Cheung F."/>
            <person name="Xiao Y."/>
            <person name="Chan A."/>
            <person name="Moskal W.A."/>
            <person name="Town C.D."/>
        </authorList>
    </citation>
    <scope>NUCLEOTIDE SEQUENCE</scope>
</reference>
<evidence type="ECO:0000256" key="3">
    <source>
        <dbReference type="ARBA" id="ARBA00023125"/>
    </source>
</evidence>
<keyword evidence="2" id="KW-0805">Transcription regulation</keyword>
<keyword evidence="4" id="KW-0804">Transcription</keyword>
<name>I3SEP5_LOTJA</name>
<keyword evidence="5" id="KW-0539">Nucleus</keyword>
<evidence type="ECO:0008006" key="7">
    <source>
        <dbReference type="Google" id="ProtNLM"/>
    </source>
</evidence>
<organism evidence="6">
    <name type="scientific">Lotus japonicus</name>
    <name type="common">Lotus corniculatus var. japonicus</name>
    <dbReference type="NCBI Taxonomy" id="34305"/>
    <lineage>
        <taxon>Eukaryota</taxon>
        <taxon>Viridiplantae</taxon>
        <taxon>Streptophyta</taxon>
        <taxon>Embryophyta</taxon>
        <taxon>Tracheophyta</taxon>
        <taxon>Spermatophyta</taxon>
        <taxon>Magnoliopsida</taxon>
        <taxon>eudicotyledons</taxon>
        <taxon>Gunneridae</taxon>
        <taxon>Pentapetalae</taxon>
        <taxon>rosids</taxon>
        <taxon>fabids</taxon>
        <taxon>Fabales</taxon>
        <taxon>Fabaceae</taxon>
        <taxon>Papilionoideae</taxon>
        <taxon>50 kb inversion clade</taxon>
        <taxon>NPAAA clade</taxon>
        <taxon>Hologalegina</taxon>
        <taxon>robinioid clade</taxon>
        <taxon>Loteae</taxon>
        <taxon>Lotus</taxon>
    </lineage>
</organism>
<evidence type="ECO:0000256" key="4">
    <source>
        <dbReference type="ARBA" id="ARBA00023163"/>
    </source>
</evidence>
<accession>I3SEP5</accession>
<keyword evidence="3" id="KW-0238">DNA-binding</keyword>
<dbReference type="GO" id="GO:0003677">
    <property type="term" value="F:DNA binding"/>
    <property type="evidence" value="ECO:0007669"/>
    <property type="project" value="UniProtKB-KW"/>
</dbReference>
<dbReference type="InterPro" id="IPR015300">
    <property type="entry name" value="DNA-bd_pseudobarrel_sf"/>
</dbReference>
<comment type="subcellular location">
    <subcellularLocation>
        <location evidence="1">Nucleus</location>
    </subcellularLocation>
</comment>
<protein>
    <recommendedName>
        <fullName evidence="7">TF-B3 domain-containing protein</fullName>
    </recommendedName>
</protein>
<sequence length="100" mass="11917">MKLNPLTGMSPLLSIRLLGRKLWEFPQGCLMHKPETVEVELDGDYQRMEDWTLLWTPDRPTQCMFGHGWYEFAVEKKLRESDLVTFMKHDQLVRFLVFIT</sequence>
<evidence type="ECO:0000256" key="2">
    <source>
        <dbReference type="ARBA" id="ARBA00023015"/>
    </source>
</evidence>
<evidence type="ECO:0000256" key="5">
    <source>
        <dbReference type="ARBA" id="ARBA00023242"/>
    </source>
</evidence>